<keyword evidence="3" id="KW-1185">Reference proteome</keyword>
<name>A0A2G9C4B1_9BURK</name>
<organism evidence="2 3">
    <name type="scientific">Roseateles chitinivorans</name>
    <dbReference type="NCBI Taxonomy" id="2917965"/>
    <lineage>
        <taxon>Bacteria</taxon>
        <taxon>Pseudomonadati</taxon>
        <taxon>Pseudomonadota</taxon>
        <taxon>Betaproteobacteria</taxon>
        <taxon>Burkholderiales</taxon>
        <taxon>Sphaerotilaceae</taxon>
        <taxon>Roseateles</taxon>
    </lineage>
</organism>
<evidence type="ECO:0000256" key="1">
    <source>
        <dbReference type="SAM" id="MobiDB-lite"/>
    </source>
</evidence>
<dbReference type="InterPro" id="IPR012338">
    <property type="entry name" value="Beta-lactam/transpept-like"/>
</dbReference>
<accession>A0A2G9C4B1</accession>
<dbReference type="EMBL" id="PEOG01000193">
    <property type="protein sequence ID" value="PIM50399.1"/>
    <property type="molecule type" value="Genomic_DNA"/>
</dbReference>
<dbReference type="SUPFAM" id="SSF56601">
    <property type="entry name" value="beta-lactamase/transpeptidase-like"/>
    <property type="match status" value="1"/>
</dbReference>
<dbReference type="GO" id="GO:0016787">
    <property type="term" value="F:hydrolase activity"/>
    <property type="evidence" value="ECO:0007669"/>
    <property type="project" value="UniProtKB-KW"/>
</dbReference>
<dbReference type="Proteomes" id="UP000231501">
    <property type="component" value="Unassembled WGS sequence"/>
</dbReference>
<dbReference type="AlphaFoldDB" id="A0A2G9C4B1"/>
<feature type="non-terminal residue" evidence="2">
    <location>
        <position position="158"/>
    </location>
</feature>
<reference evidence="2 3" key="1">
    <citation type="submission" date="2017-11" db="EMBL/GenBank/DDBJ databases">
        <title>Draft genome sequence of Mitsuaria sp. HWN-4.</title>
        <authorList>
            <person name="Gundlapally S.R."/>
        </authorList>
    </citation>
    <scope>NUCLEOTIDE SEQUENCE [LARGE SCALE GENOMIC DNA]</scope>
    <source>
        <strain evidence="2 3">HWN-4</strain>
    </source>
</reference>
<feature type="non-terminal residue" evidence="2">
    <location>
        <position position="1"/>
    </location>
</feature>
<evidence type="ECO:0000313" key="2">
    <source>
        <dbReference type="EMBL" id="PIM50399.1"/>
    </source>
</evidence>
<gene>
    <name evidence="2" type="ORF">CS062_25235</name>
</gene>
<comment type="caution">
    <text evidence="2">The sequence shown here is derived from an EMBL/GenBank/DDBJ whole genome shotgun (WGS) entry which is preliminary data.</text>
</comment>
<keyword evidence="2" id="KW-0378">Hydrolase</keyword>
<sequence length="158" mass="16844">ADSWSTGRLTRVAPTALDEDPPGINPHFGLPLRGTVHDPTARRMGGVAGSAGVFTTVHDLGLFAQALLDRRANRPSTFPLQQAPVALIRTPPPPGAGPDLRGLAWDIATQPSPPPAPDFPVGSSRHTVFTWLSMLIDPGSHHYPHVLAPRLEAHRCGK</sequence>
<protein>
    <submittedName>
        <fullName evidence="2">Serine hydrolase</fullName>
    </submittedName>
</protein>
<proteinExistence type="predicted"/>
<feature type="region of interest" description="Disordered" evidence="1">
    <location>
        <begin position="1"/>
        <end position="24"/>
    </location>
</feature>
<dbReference type="Gene3D" id="3.40.710.10">
    <property type="entry name" value="DD-peptidase/beta-lactamase superfamily"/>
    <property type="match status" value="1"/>
</dbReference>
<evidence type="ECO:0000313" key="3">
    <source>
        <dbReference type="Proteomes" id="UP000231501"/>
    </source>
</evidence>